<keyword evidence="3" id="KW-0762">Sugar transport</keyword>
<dbReference type="AlphaFoldDB" id="A0A0M3DIY3"/>
<sequence>MIKNLLKKELIFDGIKVNGGNKEEALKIISDLVVNSSDVCSQDLLNGFLKREEESSTGFGGYVAIPHTKLEGVKNPFISIIKFENNIEWESLDDEPVKVAIALVMPATDEGNIHLQIISKFARKLMDDDFVEVLLNESDKEKLYNYIISEMEG</sequence>
<dbReference type="InterPro" id="IPR004715">
    <property type="entry name" value="PTS_IIA_fruc"/>
</dbReference>
<keyword evidence="5" id="KW-0598">Phosphotransferase system</keyword>
<dbReference type="GO" id="GO:0009401">
    <property type="term" value="P:phosphoenolpyruvate-dependent sugar phosphotransferase system"/>
    <property type="evidence" value="ECO:0007669"/>
    <property type="project" value="UniProtKB-KW"/>
</dbReference>
<dbReference type="Gene3D" id="3.40.930.10">
    <property type="entry name" value="Mannitol-specific EII, Chain A"/>
    <property type="match status" value="1"/>
</dbReference>
<evidence type="ECO:0000256" key="5">
    <source>
        <dbReference type="ARBA" id="ARBA00022683"/>
    </source>
</evidence>
<evidence type="ECO:0000259" key="6">
    <source>
        <dbReference type="PROSITE" id="PS51094"/>
    </source>
</evidence>
<dbReference type="EMBL" id="LBBT01000052">
    <property type="protein sequence ID" value="KKY02530.1"/>
    <property type="molecule type" value="Genomic_DNA"/>
</dbReference>
<dbReference type="InterPro" id="IPR016152">
    <property type="entry name" value="PTrfase/Anion_transptr"/>
</dbReference>
<protein>
    <recommendedName>
        <fullName evidence="6">PTS EIIA type-2 domain-containing protein</fullName>
    </recommendedName>
</protein>
<name>A0A0M3DIY3_9FIRM</name>
<keyword evidence="1" id="KW-0813">Transport</keyword>
<accession>A0A0M3DIY3</accession>
<evidence type="ECO:0000256" key="3">
    <source>
        <dbReference type="ARBA" id="ARBA00022597"/>
    </source>
</evidence>
<dbReference type="Proteomes" id="UP000034407">
    <property type="component" value="Unassembled WGS sequence"/>
</dbReference>
<gene>
    <name evidence="7" type="ORF">VN21_02645</name>
</gene>
<feature type="domain" description="PTS EIIA type-2" evidence="6">
    <location>
        <begin position="4"/>
        <end position="150"/>
    </location>
</feature>
<keyword evidence="4" id="KW-0808">Transferase</keyword>
<dbReference type="SUPFAM" id="SSF55804">
    <property type="entry name" value="Phoshotransferase/anion transport protein"/>
    <property type="match status" value="1"/>
</dbReference>
<dbReference type="GO" id="GO:0016020">
    <property type="term" value="C:membrane"/>
    <property type="evidence" value="ECO:0007669"/>
    <property type="project" value="InterPro"/>
</dbReference>
<evidence type="ECO:0000256" key="2">
    <source>
        <dbReference type="ARBA" id="ARBA00022553"/>
    </source>
</evidence>
<dbReference type="NCBIfam" id="TIGR00848">
    <property type="entry name" value="fruA"/>
    <property type="match status" value="1"/>
</dbReference>
<organism evidence="7 8">
    <name type="scientific">Paraclostridium benzoelyticum</name>
    <dbReference type="NCBI Taxonomy" id="1629550"/>
    <lineage>
        <taxon>Bacteria</taxon>
        <taxon>Bacillati</taxon>
        <taxon>Bacillota</taxon>
        <taxon>Clostridia</taxon>
        <taxon>Peptostreptococcales</taxon>
        <taxon>Peptostreptococcaceae</taxon>
        <taxon>Paraclostridium</taxon>
    </lineage>
</organism>
<comment type="caution">
    <text evidence="7">The sequence shown here is derived from an EMBL/GenBank/DDBJ whole genome shotgun (WGS) entry which is preliminary data.</text>
</comment>
<dbReference type="CDD" id="cd00211">
    <property type="entry name" value="PTS_IIA_fru"/>
    <property type="match status" value="1"/>
</dbReference>
<dbReference type="RefSeq" id="WP_046821919.1">
    <property type="nucleotide sequence ID" value="NZ_LBBT01000052.1"/>
</dbReference>
<dbReference type="InterPro" id="IPR051541">
    <property type="entry name" value="PTS_SugarTrans_NitroReg"/>
</dbReference>
<reference evidence="7 8" key="1">
    <citation type="submission" date="2015-04" db="EMBL/GenBank/DDBJ databases">
        <title>Microcin producing Clostridium sp. JC272T.</title>
        <authorList>
            <person name="Jyothsna T."/>
            <person name="Sasikala C."/>
            <person name="Ramana C."/>
        </authorList>
    </citation>
    <scope>NUCLEOTIDE SEQUENCE [LARGE SCALE GENOMIC DNA]</scope>
    <source>
        <strain evidence="7 8">JC272</strain>
    </source>
</reference>
<keyword evidence="2" id="KW-0597">Phosphoprotein</keyword>
<proteinExistence type="predicted"/>
<dbReference type="PANTHER" id="PTHR47738:SF2">
    <property type="entry name" value="PTS SYSTEM FRUCTOSE-LIKE EIIA COMPONENT"/>
    <property type="match status" value="1"/>
</dbReference>
<dbReference type="InterPro" id="IPR002178">
    <property type="entry name" value="PTS_EIIA_type-2_dom"/>
</dbReference>
<evidence type="ECO:0000256" key="1">
    <source>
        <dbReference type="ARBA" id="ARBA00022448"/>
    </source>
</evidence>
<dbReference type="PANTHER" id="PTHR47738">
    <property type="entry name" value="PTS SYSTEM FRUCTOSE-LIKE EIIA COMPONENT-RELATED"/>
    <property type="match status" value="1"/>
</dbReference>
<keyword evidence="8" id="KW-1185">Reference proteome</keyword>
<dbReference type="PATRIC" id="fig|1629550.3.peg.3230"/>
<evidence type="ECO:0000256" key="4">
    <source>
        <dbReference type="ARBA" id="ARBA00022679"/>
    </source>
</evidence>
<dbReference type="Pfam" id="PF00359">
    <property type="entry name" value="PTS_EIIA_2"/>
    <property type="match status" value="1"/>
</dbReference>
<dbReference type="PROSITE" id="PS51094">
    <property type="entry name" value="PTS_EIIA_TYPE_2"/>
    <property type="match status" value="1"/>
</dbReference>
<dbReference type="GO" id="GO:0008982">
    <property type="term" value="F:protein-N(PI)-phosphohistidine-sugar phosphotransferase activity"/>
    <property type="evidence" value="ECO:0007669"/>
    <property type="project" value="InterPro"/>
</dbReference>
<dbReference type="OrthoDB" id="95460at2"/>
<evidence type="ECO:0000313" key="8">
    <source>
        <dbReference type="Proteomes" id="UP000034407"/>
    </source>
</evidence>
<evidence type="ECO:0000313" key="7">
    <source>
        <dbReference type="EMBL" id="KKY02530.1"/>
    </source>
</evidence>